<dbReference type="GO" id="GO:0051301">
    <property type="term" value="P:cell division"/>
    <property type="evidence" value="ECO:0007669"/>
    <property type="project" value="UniProtKB-KW"/>
</dbReference>
<dbReference type="AlphaFoldDB" id="B1H032"/>
<feature type="transmembrane region" description="Helical" evidence="21">
    <location>
        <begin position="165"/>
        <end position="181"/>
    </location>
</feature>
<feature type="transmembrane region" description="Helical" evidence="21">
    <location>
        <begin position="112"/>
        <end position="130"/>
    </location>
</feature>
<dbReference type="GO" id="GO:0009252">
    <property type="term" value="P:peptidoglycan biosynthetic process"/>
    <property type="evidence" value="ECO:0007669"/>
    <property type="project" value="UniProtKB-KW"/>
</dbReference>
<keyword evidence="10 21" id="KW-1133">Transmembrane helix</keyword>
<feature type="transmembrane region" description="Helical" evidence="21">
    <location>
        <begin position="186"/>
        <end position="203"/>
    </location>
</feature>
<feature type="transmembrane region" description="Helical" evidence="21">
    <location>
        <begin position="80"/>
        <end position="100"/>
    </location>
</feature>
<evidence type="ECO:0000256" key="13">
    <source>
        <dbReference type="ARBA" id="ARBA00023316"/>
    </source>
</evidence>
<reference evidence="23" key="1">
    <citation type="journal article" date="2008" name="Proc. Natl. Acad. Sci. U.S.A.">
        <title>Complete genome of the uncultured termite group 1 bacteria in a single host protist cell.</title>
        <authorList>
            <person name="Hongoh Y."/>
            <person name="Sharma V.K."/>
            <person name="Prakash T."/>
            <person name="Noda S."/>
            <person name="Taylor T.D."/>
            <person name="Kudo T."/>
            <person name="Sakaki Y."/>
            <person name="Toyoda A."/>
            <person name="Hattori M."/>
            <person name="Ohkuma M."/>
        </authorList>
    </citation>
    <scope>NUCLEOTIDE SEQUENCE [LARGE SCALE GENOMIC DNA]</scope>
    <source>
        <strain evidence="23">Rs-D17 genomovar Ri2008</strain>
    </source>
</reference>
<name>B1H032_ENDTX</name>
<keyword evidence="13" id="KW-0961">Cell wall biogenesis/degradation</keyword>
<evidence type="ECO:0000256" key="16">
    <source>
        <dbReference type="ARBA" id="ARBA00038053"/>
    </source>
</evidence>
<keyword evidence="23" id="KW-1185">Reference proteome</keyword>
<dbReference type="RefSeq" id="WP_015423391.1">
    <property type="nucleotide sequence ID" value="NC_020419.1"/>
</dbReference>
<gene>
    <name evidence="22" type="ordered locus">TGRD_377</name>
</gene>
<dbReference type="GO" id="GO:0008360">
    <property type="term" value="P:regulation of cell shape"/>
    <property type="evidence" value="ECO:0007669"/>
    <property type="project" value="UniProtKB-KW"/>
</dbReference>
<accession>B1H032</accession>
<dbReference type="Pfam" id="PF01098">
    <property type="entry name" value="FTSW_RODA_SPOVE"/>
    <property type="match status" value="1"/>
</dbReference>
<evidence type="ECO:0000256" key="6">
    <source>
        <dbReference type="ARBA" id="ARBA00022679"/>
    </source>
</evidence>
<evidence type="ECO:0000256" key="10">
    <source>
        <dbReference type="ARBA" id="ARBA00022989"/>
    </source>
</evidence>
<feature type="transmembrane region" description="Helical" evidence="21">
    <location>
        <begin position="334"/>
        <end position="359"/>
    </location>
</feature>
<evidence type="ECO:0000256" key="5">
    <source>
        <dbReference type="ARBA" id="ARBA00022676"/>
    </source>
</evidence>
<dbReference type="PATRIC" id="fig|471821.5.peg.619"/>
<evidence type="ECO:0000256" key="18">
    <source>
        <dbReference type="ARBA" id="ARBA00041418"/>
    </source>
</evidence>
<sequence>MFKINFEKYDFTLIAAVCICTVFGAFMVFSSSTVMADVKWTSPYKFFLRQILWVIFGFAAMFVTSFLINYKFYKRYAKWIYLFALVLVIAVLFVGVLRLGAKRWLQIGPFTLQPSELAKIAVVIAIADFISRKKKLVEKWKGLIAPGFIILLMLFPIVVEPDLGTPILVAVVCFAMLFCAGMKMNVIFAGGLALILLMVEEIMRKPYRLTRVKDYLASFVNIDVSSYQVKQSLNALGSGGFWGKGLGKSEMKLMYLPEAHTDFIFPIIGEELGFLGAVSVIAFFMYLFFKGIKMSKNMPDVFSQYLCLGITFLIVFQAIINISVTTGVFPAKGLALPFISFGGTALIITMATSGILINLSQYNKKQSRT</sequence>
<dbReference type="InterPro" id="IPR001182">
    <property type="entry name" value="FtsW/RodA"/>
</dbReference>
<feature type="transmembrane region" description="Helical" evidence="21">
    <location>
        <begin position="50"/>
        <end position="68"/>
    </location>
</feature>
<dbReference type="GO" id="GO:0005886">
    <property type="term" value="C:plasma membrane"/>
    <property type="evidence" value="ECO:0007669"/>
    <property type="project" value="UniProtKB-SubCell"/>
</dbReference>
<dbReference type="EC" id="2.4.99.28" evidence="19"/>
<organism evidence="22 23">
    <name type="scientific">Endomicrobium trichonymphae</name>
    <dbReference type="NCBI Taxonomy" id="1408204"/>
    <lineage>
        <taxon>Bacteria</taxon>
        <taxon>Pseudomonadati</taxon>
        <taxon>Elusimicrobiota</taxon>
        <taxon>Endomicrobiia</taxon>
        <taxon>Endomicrobiales</taxon>
        <taxon>Endomicrobiaceae</taxon>
        <taxon>Candidatus Endomicrobiellum</taxon>
    </lineage>
</organism>
<keyword evidence="5" id="KW-0328">Glycosyltransferase</keyword>
<proteinExistence type="inferred from homology"/>
<dbReference type="GO" id="GO:0071555">
    <property type="term" value="P:cell wall organization"/>
    <property type="evidence" value="ECO:0007669"/>
    <property type="project" value="UniProtKB-KW"/>
</dbReference>
<comment type="similarity">
    <text evidence="16">Belongs to the SEDS family. FtsW subfamily.</text>
</comment>
<evidence type="ECO:0000256" key="15">
    <source>
        <dbReference type="ARBA" id="ARBA00033270"/>
    </source>
</evidence>
<keyword evidence="9" id="KW-0573">Peptidoglycan synthesis</keyword>
<keyword evidence="12" id="KW-0131">Cell cycle</keyword>
<evidence type="ECO:0000256" key="8">
    <source>
        <dbReference type="ARBA" id="ARBA00022960"/>
    </source>
</evidence>
<dbReference type="HOGENOM" id="CLU_029243_0_1_0"/>
<dbReference type="STRING" id="471821.TGRD_381"/>
<keyword evidence="11 21" id="KW-0472">Membrane</keyword>
<evidence type="ECO:0000256" key="12">
    <source>
        <dbReference type="ARBA" id="ARBA00023306"/>
    </source>
</evidence>
<keyword evidence="4 22" id="KW-0132">Cell division</keyword>
<keyword evidence="6" id="KW-0808">Transferase</keyword>
<evidence type="ECO:0000256" key="11">
    <source>
        <dbReference type="ARBA" id="ARBA00023136"/>
    </source>
</evidence>
<dbReference type="EMBL" id="AP009510">
    <property type="protein sequence ID" value="BAG13864.1"/>
    <property type="molecule type" value="Genomic_DNA"/>
</dbReference>
<dbReference type="GO" id="GO:0008955">
    <property type="term" value="F:peptidoglycan glycosyltransferase activity"/>
    <property type="evidence" value="ECO:0007669"/>
    <property type="project" value="UniProtKB-EC"/>
</dbReference>
<evidence type="ECO:0000256" key="3">
    <source>
        <dbReference type="ARBA" id="ARBA00022475"/>
    </source>
</evidence>
<evidence type="ECO:0000313" key="23">
    <source>
        <dbReference type="Proteomes" id="UP000001691"/>
    </source>
</evidence>
<keyword evidence="3" id="KW-1003">Cell membrane</keyword>
<feature type="transmembrane region" description="Helical" evidence="21">
    <location>
        <begin position="301"/>
        <end position="322"/>
    </location>
</feature>
<evidence type="ECO:0000256" key="20">
    <source>
        <dbReference type="ARBA" id="ARBA00049902"/>
    </source>
</evidence>
<comment type="subcellular location">
    <subcellularLocation>
        <location evidence="1">Cell membrane</location>
        <topology evidence="1">Multi-pass membrane protein</topology>
    </subcellularLocation>
</comment>
<evidence type="ECO:0000256" key="9">
    <source>
        <dbReference type="ARBA" id="ARBA00022984"/>
    </source>
</evidence>
<dbReference type="GO" id="GO:0015648">
    <property type="term" value="F:lipid-linked peptidoglycan transporter activity"/>
    <property type="evidence" value="ECO:0007669"/>
    <property type="project" value="TreeGrafter"/>
</dbReference>
<dbReference type="NCBIfam" id="TIGR02614">
    <property type="entry name" value="ftsW"/>
    <property type="match status" value="1"/>
</dbReference>
<evidence type="ECO:0000256" key="17">
    <source>
        <dbReference type="ARBA" id="ARBA00041185"/>
    </source>
</evidence>
<comment type="catalytic activity">
    <reaction evidence="20">
        <text>[GlcNAc-(1-&gt;4)-Mur2Ac(oyl-L-Ala-gamma-D-Glu-L-Lys-D-Ala-D-Ala)](n)-di-trans,octa-cis-undecaprenyl diphosphate + beta-D-GlcNAc-(1-&gt;4)-Mur2Ac(oyl-L-Ala-gamma-D-Glu-L-Lys-D-Ala-D-Ala)-di-trans,octa-cis-undecaprenyl diphosphate = [GlcNAc-(1-&gt;4)-Mur2Ac(oyl-L-Ala-gamma-D-Glu-L-Lys-D-Ala-D-Ala)](n+1)-di-trans,octa-cis-undecaprenyl diphosphate + di-trans,octa-cis-undecaprenyl diphosphate + H(+)</text>
        <dbReference type="Rhea" id="RHEA:23708"/>
        <dbReference type="Rhea" id="RHEA-COMP:9602"/>
        <dbReference type="Rhea" id="RHEA-COMP:9603"/>
        <dbReference type="ChEBI" id="CHEBI:15378"/>
        <dbReference type="ChEBI" id="CHEBI:58405"/>
        <dbReference type="ChEBI" id="CHEBI:60033"/>
        <dbReference type="ChEBI" id="CHEBI:78435"/>
        <dbReference type="EC" id="2.4.99.28"/>
    </reaction>
</comment>
<evidence type="ECO:0000256" key="1">
    <source>
        <dbReference type="ARBA" id="ARBA00004651"/>
    </source>
</evidence>
<keyword evidence="7 21" id="KW-0812">Transmembrane</keyword>
<feature type="transmembrane region" description="Helical" evidence="21">
    <location>
        <begin position="12"/>
        <end position="30"/>
    </location>
</feature>
<evidence type="ECO:0000313" key="22">
    <source>
        <dbReference type="EMBL" id="BAG13864.1"/>
    </source>
</evidence>
<evidence type="ECO:0000256" key="7">
    <source>
        <dbReference type="ARBA" id="ARBA00022692"/>
    </source>
</evidence>
<evidence type="ECO:0000256" key="21">
    <source>
        <dbReference type="SAM" id="Phobius"/>
    </source>
</evidence>
<dbReference type="KEGG" id="rsd:TGRD_377"/>
<evidence type="ECO:0000256" key="2">
    <source>
        <dbReference type="ARBA" id="ARBA00004752"/>
    </source>
</evidence>
<dbReference type="GO" id="GO:0032153">
    <property type="term" value="C:cell division site"/>
    <property type="evidence" value="ECO:0007669"/>
    <property type="project" value="TreeGrafter"/>
</dbReference>
<dbReference type="PANTHER" id="PTHR30474">
    <property type="entry name" value="CELL CYCLE PROTEIN"/>
    <property type="match status" value="1"/>
</dbReference>
<evidence type="ECO:0000256" key="19">
    <source>
        <dbReference type="ARBA" id="ARBA00044770"/>
    </source>
</evidence>
<feature type="transmembrane region" description="Helical" evidence="21">
    <location>
        <begin position="263"/>
        <end position="289"/>
    </location>
</feature>
<protein>
    <recommendedName>
        <fullName evidence="17">Probable peptidoglycan glycosyltransferase FtsW</fullName>
        <ecNumber evidence="19">2.4.99.28</ecNumber>
    </recommendedName>
    <alternativeName>
        <fullName evidence="18">Cell division protein FtsW</fullName>
    </alternativeName>
    <alternativeName>
        <fullName evidence="15">Cell wall polymerase</fullName>
    </alternativeName>
    <alternativeName>
        <fullName evidence="14">Peptidoglycan polymerase</fullName>
    </alternativeName>
</protein>
<evidence type="ECO:0000256" key="14">
    <source>
        <dbReference type="ARBA" id="ARBA00032370"/>
    </source>
</evidence>
<dbReference type="PANTHER" id="PTHR30474:SF2">
    <property type="entry name" value="PEPTIDOGLYCAN GLYCOSYLTRANSFERASE FTSW-RELATED"/>
    <property type="match status" value="1"/>
</dbReference>
<dbReference type="InterPro" id="IPR013437">
    <property type="entry name" value="FtsW"/>
</dbReference>
<comment type="pathway">
    <text evidence="2">Cell wall biogenesis; peptidoglycan biosynthesis.</text>
</comment>
<evidence type="ECO:0000256" key="4">
    <source>
        <dbReference type="ARBA" id="ARBA00022618"/>
    </source>
</evidence>
<feature type="transmembrane region" description="Helical" evidence="21">
    <location>
        <begin position="142"/>
        <end position="159"/>
    </location>
</feature>
<keyword evidence="8" id="KW-0133">Cell shape</keyword>
<dbReference type="Proteomes" id="UP000001691">
    <property type="component" value="Chromosome"/>
</dbReference>